<gene>
    <name evidence="2" type="ORF">QBC41DRAFT_325580</name>
</gene>
<feature type="signal peptide" evidence="1">
    <location>
        <begin position="1"/>
        <end position="29"/>
    </location>
</feature>
<organism evidence="2 3">
    <name type="scientific">Cercophora samala</name>
    <dbReference type="NCBI Taxonomy" id="330535"/>
    <lineage>
        <taxon>Eukaryota</taxon>
        <taxon>Fungi</taxon>
        <taxon>Dikarya</taxon>
        <taxon>Ascomycota</taxon>
        <taxon>Pezizomycotina</taxon>
        <taxon>Sordariomycetes</taxon>
        <taxon>Sordariomycetidae</taxon>
        <taxon>Sordariales</taxon>
        <taxon>Lasiosphaeriaceae</taxon>
        <taxon>Cercophora</taxon>
    </lineage>
</organism>
<dbReference type="EMBL" id="JAULSY010000086">
    <property type="protein sequence ID" value="KAK0666553.1"/>
    <property type="molecule type" value="Genomic_DNA"/>
</dbReference>
<comment type="caution">
    <text evidence="2">The sequence shown here is derived from an EMBL/GenBank/DDBJ whole genome shotgun (WGS) entry which is preliminary data.</text>
</comment>
<sequence>MMLDAGWSVPAAFGAVLLSLLSWLSLSGATSINKPKGQLSEGRMTFPLHINQRHHITAQHSTDTGLRIQYIHYNQYRIFYTQHGQGKRQSLEPKAKLRCADGTKGPITDQIDPQQPHHPRSTLPVCPACFFGRFHASTL</sequence>
<evidence type="ECO:0000313" key="3">
    <source>
        <dbReference type="Proteomes" id="UP001174997"/>
    </source>
</evidence>
<feature type="chain" id="PRO_5041250515" evidence="1">
    <location>
        <begin position="30"/>
        <end position="139"/>
    </location>
</feature>
<name>A0AA39Z965_9PEZI</name>
<dbReference type="Proteomes" id="UP001174997">
    <property type="component" value="Unassembled WGS sequence"/>
</dbReference>
<reference evidence="2" key="1">
    <citation type="submission" date="2023-06" db="EMBL/GenBank/DDBJ databases">
        <title>Genome-scale phylogeny and comparative genomics of the fungal order Sordariales.</title>
        <authorList>
            <consortium name="Lawrence Berkeley National Laboratory"/>
            <person name="Hensen N."/>
            <person name="Bonometti L."/>
            <person name="Westerberg I."/>
            <person name="Brannstrom I.O."/>
            <person name="Guillou S."/>
            <person name="Cros-Aarteil S."/>
            <person name="Calhoun S."/>
            <person name="Haridas S."/>
            <person name="Kuo A."/>
            <person name="Mondo S."/>
            <person name="Pangilinan J."/>
            <person name="Riley R."/>
            <person name="Labutti K."/>
            <person name="Andreopoulos B."/>
            <person name="Lipzen A."/>
            <person name="Chen C."/>
            <person name="Yanf M."/>
            <person name="Daum C."/>
            <person name="Ng V."/>
            <person name="Clum A."/>
            <person name="Steindorff A."/>
            <person name="Ohm R."/>
            <person name="Martin F."/>
            <person name="Silar P."/>
            <person name="Natvig D."/>
            <person name="Lalanne C."/>
            <person name="Gautier V."/>
            <person name="Ament-Velasquez S.L."/>
            <person name="Kruys A."/>
            <person name="Hutchinson M.I."/>
            <person name="Powell A.J."/>
            <person name="Barry K."/>
            <person name="Miller A.N."/>
            <person name="Grigoriev I.V."/>
            <person name="Debuchy R."/>
            <person name="Gladieux P."/>
            <person name="Thoren M.H."/>
            <person name="Johannesson H."/>
        </authorList>
    </citation>
    <scope>NUCLEOTIDE SEQUENCE</scope>
    <source>
        <strain evidence="2">CBS 307.81</strain>
    </source>
</reference>
<keyword evidence="1" id="KW-0732">Signal</keyword>
<dbReference type="AlphaFoldDB" id="A0AA39Z965"/>
<evidence type="ECO:0000313" key="2">
    <source>
        <dbReference type="EMBL" id="KAK0666553.1"/>
    </source>
</evidence>
<protein>
    <submittedName>
        <fullName evidence="2">Uncharacterized protein</fullName>
    </submittedName>
</protein>
<accession>A0AA39Z965</accession>
<evidence type="ECO:0000256" key="1">
    <source>
        <dbReference type="SAM" id="SignalP"/>
    </source>
</evidence>
<keyword evidence="3" id="KW-1185">Reference proteome</keyword>
<proteinExistence type="predicted"/>